<dbReference type="PRINTS" id="PR01407">
    <property type="entry name" value="BUTYPHLNCDUF"/>
</dbReference>
<dbReference type="Gene3D" id="2.60.120.920">
    <property type="match status" value="1"/>
</dbReference>
<dbReference type="Pfam" id="PF13765">
    <property type="entry name" value="PRY"/>
    <property type="match status" value="1"/>
</dbReference>
<keyword evidence="2" id="KW-1185">Reference proteome</keyword>
<dbReference type="OrthoDB" id="128536at2759"/>
<evidence type="ECO:0000313" key="2">
    <source>
        <dbReference type="Proteomes" id="UP000515156"/>
    </source>
</evidence>
<dbReference type="InterPro" id="IPR003879">
    <property type="entry name" value="Butyrophylin_SPRY"/>
</dbReference>
<protein>
    <submittedName>
        <fullName evidence="3">E3 ubiquitin-protein ligase TRIM39-like</fullName>
    </submittedName>
</protein>
<reference evidence="3" key="1">
    <citation type="submission" date="2025-08" db="UniProtKB">
        <authorList>
            <consortium name="RefSeq"/>
        </authorList>
    </citation>
    <scope>IDENTIFICATION</scope>
</reference>
<dbReference type="FunFam" id="2.60.120.920:FF:000004">
    <property type="entry name" value="Butyrophilin subfamily 1 member A1"/>
    <property type="match status" value="1"/>
</dbReference>
<name>A0A6P7XJW1_9AMPH</name>
<evidence type="ECO:0000313" key="3">
    <source>
        <dbReference type="RefSeq" id="XP_030050910.1"/>
    </source>
</evidence>
<dbReference type="KEGG" id="muo:115464692"/>
<dbReference type="SUPFAM" id="SSF49899">
    <property type="entry name" value="Concanavalin A-like lectins/glucanases"/>
    <property type="match status" value="1"/>
</dbReference>
<dbReference type="CDD" id="cd13733">
    <property type="entry name" value="SPRY_PRY_C-I_1"/>
    <property type="match status" value="1"/>
</dbReference>
<dbReference type="RefSeq" id="XP_030050910.1">
    <property type="nucleotide sequence ID" value="XM_030195050.1"/>
</dbReference>
<dbReference type="GeneID" id="115464692"/>
<feature type="domain" description="B30.2/SPRY" evidence="1">
    <location>
        <begin position="1"/>
        <end position="184"/>
    </location>
</feature>
<dbReference type="SMART" id="SM00589">
    <property type="entry name" value="PRY"/>
    <property type="match status" value="1"/>
</dbReference>
<gene>
    <name evidence="3" type="primary">LOC115464692</name>
</gene>
<dbReference type="InterPro" id="IPR006574">
    <property type="entry name" value="PRY"/>
</dbReference>
<dbReference type="InParanoid" id="A0A6P7XJW1"/>
<accession>A0A6P7XJW1</accession>
<dbReference type="Proteomes" id="UP000515156">
    <property type="component" value="Chromosome 3"/>
</dbReference>
<dbReference type="InterPro" id="IPR013320">
    <property type="entry name" value="ConA-like_dom_sf"/>
</dbReference>
<dbReference type="AlphaFoldDB" id="A0A6P7XJW1"/>
<dbReference type="SMART" id="SM00449">
    <property type="entry name" value="SPRY"/>
    <property type="match status" value="1"/>
</dbReference>
<dbReference type="Pfam" id="PF00622">
    <property type="entry name" value="SPRY"/>
    <property type="match status" value="1"/>
</dbReference>
<sequence length="191" mass="22367">MRSLNQQFTRVNVTLNPETSHPQLILSADRKSVRHTDTRQNMPAIPQRFEICVCVLGSRSFTWGRHYWEVEVGDKTEWTLGVCKDSVRQKGQIRLSTEDGYWTMNLRDEDKYWAWTTPLTLLHQCMKPHAVGIFLDYEAGKVSFYNADNKSHLFTFTETFTEKLKPYFSPRLNEGGRNAGALRIRYVLDWE</sequence>
<dbReference type="InterPro" id="IPR001870">
    <property type="entry name" value="B30.2/SPRY"/>
</dbReference>
<dbReference type="PROSITE" id="PS50188">
    <property type="entry name" value="B302_SPRY"/>
    <property type="match status" value="1"/>
</dbReference>
<dbReference type="FunCoup" id="A0A6P7XJW1">
    <property type="interactions" value="527"/>
</dbReference>
<dbReference type="PANTHER" id="PTHR24103">
    <property type="entry name" value="E3 UBIQUITIN-PROTEIN LIGASE TRIM"/>
    <property type="match status" value="1"/>
</dbReference>
<organism evidence="2 3">
    <name type="scientific">Microcaecilia unicolor</name>
    <dbReference type="NCBI Taxonomy" id="1415580"/>
    <lineage>
        <taxon>Eukaryota</taxon>
        <taxon>Metazoa</taxon>
        <taxon>Chordata</taxon>
        <taxon>Craniata</taxon>
        <taxon>Vertebrata</taxon>
        <taxon>Euteleostomi</taxon>
        <taxon>Amphibia</taxon>
        <taxon>Gymnophiona</taxon>
        <taxon>Siphonopidae</taxon>
        <taxon>Microcaecilia</taxon>
    </lineage>
</organism>
<dbReference type="InterPro" id="IPR003877">
    <property type="entry name" value="SPRY_dom"/>
</dbReference>
<evidence type="ECO:0000259" key="1">
    <source>
        <dbReference type="PROSITE" id="PS50188"/>
    </source>
</evidence>
<dbReference type="InterPro" id="IPR043136">
    <property type="entry name" value="B30.2/SPRY_sf"/>
</dbReference>
<proteinExistence type="predicted"/>
<dbReference type="InterPro" id="IPR050143">
    <property type="entry name" value="TRIM/RBCC"/>
</dbReference>